<dbReference type="AlphaFoldDB" id="A0A834I1W8"/>
<organism evidence="2 3">
    <name type="scientific">Rhynchophorus ferrugineus</name>
    <name type="common">Red palm weevil</name>
    <name type="synonym">Curculio ferrugineus</name>
    <dbReference type="NCBI Taxonomy" id="354439"/>
    <lineage>
        <taxon>Eukaryota</taxon>
        <taxon>Metazoa</taxon>
        <taxon>Ecdysozoa</taxon>
        <taxon>Arthropoda</taxon>
        <taxon>Hexapoda</taxon>
        <taxon>Insecta</taxon>
        <taxon>Pterygota</taxon>
        <taxon>Neoptera</taxon>
        <taxon>Endopterygota</taxon>
        <taxon>Coleoptera</taxon>
        <taxon>Polyphaga</taxon>
        <taxon>Cucujiformia</taxon>
        <taxon>Curculionidae</taxon>
        <taxon>Dryophthorinae</taxon>
        <taxon>Rhynchophorus</taxon>
    </lineage>
</organism>
<evidence type="ECO:0000313" key="3">
    <source>
        <dbReference type="Proteomes" id="UP000625711"/>
    </source>
</evidence>
<gene>
    <name evidence="2" type="ORF">GWI33_016345</name>
</gene>
<reference evidence="2" key="1">
    <citation type="submission" date="2020-08" db="EMBL/GenBank/DDBJ databases">
        <title>Genome sequencing and assembly of the red palm weevil Rhynchophorus ferrugineus.</title>
        <authorList>
            <person name="Dias G.B."/>
            <person name="Bergman C.M."/>
            <person name="Manee M."/>
        </authorList>
    </citation>
    <scope>NUCLEOTIDE SEQUENCE</scope>
    <source>
        <strain evidence="2">AA-2017</strain>
        <tissue evidence="2">Whole larva</tissue>
    </source>
</reference>
<name>A0A834I1W8_RHYFE</name>
<dbReference type="Proteomes" id="UP000625711">
    <property type="component" value="Unassembled WGS sequence"/>
</dbReference>
<evidence type="ECO:0000313" key="2">
    <source>
        <dbReference type="EMBL" id="KAF7270711.1"/>
    </source>
</evidence>
<keyword evidence="3" id="KW-1185">Reference proteome</keyword>
<proteinExistence type="predicted"/>
<protein>
    <submittedName>
        <fullName evidence="2">Uncharacterized protein</fullName>
    </submittedName>
</protein>
<dbReference type="EMBL" id="JAACXV010014067">
    <property type="protein sequence ID" value="KAF7270711.1"/>
    <property type="molecule type" value="Genomic_DNA"/>
</dbReference>
<sequence length="83" mass="8900">MRTELVENTVSDFNIFVYVLHASWSHSQLFGGDAPQSDGATDVASAAQTLAATRPFSRRSAGDSPLVRRSGRRPMASGAARPH</sequence>
<feature type="region of interest" description="Disordered" evidence="1">
    <location>
        <begin position="50"/>
        <end position="83"/>
    </location>
</feature>
<accession>A0A834I1W8</accession>
<evidence type="ECO:0000256" key="1">
    <source>
        <dbReference type="SAM" id="MobiDB-lite"/>
    </source>
</evidence>
<comment type="caution">
    <text evidence="2">The sequence shown here is derived from an EMBL/GenBank/DDBJ whole genome shotgun (WGS) entry which is preliminary data.</text>
</comment>